<proteinExistence type="predicted"/>
<evidence type="ECO:0000313" key="2">
    <source>
        <dbReference type="Proteomes" id="UP000738126"/>
    </source>
</evidence>
<dbReference type="Pfam" id="PF14255">
    <property type="entry name" value="Zn_ribbon_21"/>
    <property type="match status" value="1"/>
</dbReference>
<organism evidence="1 2">
    <name type="scientific">Halorhodospira neutriphila</name>
    <dbReference type="NCBI Taxonomy" id="168379"/>
    <lineage>
        <taxon>Bacteria</taxon>
        <taxon>Pseudomonadati</taxon>
        <taxon>Pseudomonadota</taxon>
        <taxon>Gammaproteobacteria</taxon>
        <taxon>Chromatiales</taxon>
        <taxon>Ectothiorhodospiraceae</taxon>
        <taxon>Halorhodospira</taxon>
    </lineage>
</organism>
<protein>
    <recommendedName>
        <fullName evidence="3">CPXCG motif-containing cysteine-rich protein</fullName>
    </recommendedName>
</protein>
<name>A0ABS1E409_9GAMM</name>
<dbReference type="RefSeq" id="WP_200255740.1">
    <property type="nucleotide sequence ID" value="NZ_NRSH01000002.1"/>
</dbReference>
<gene>
    <name evidence="1" type="ORF">CKO13_00420</name>
</gene>
<dbReference type="EMBL" id="NRSH01000002">
    <property type="protein sequence ID" value="MBK1725515.1"/>
    <property type="molecule type" value="Genomic_DNA"/>
</dbReference>
<keyword evidence="2" id="KW-1185">Reference proteome</keyword>
<comment type="caution">
    <text evidence="1">The sequence shown here is derived from an EMBL/GenBank/DDBJ whole genome shotgun (WGS) entry which is preliminary data.</text>
</comment>
<sequence>MDSSWRPERTVSCPYCGEPFLLIVDTDCAEADYVEDCPVCCAPIEVAVRWPLGAEEPELALRRGDE</sequence>
<accession>A0ABS1E409</accession>
<dbReference type="Proteomes" id="UP000738126">
    <property type="component" value="Unassembled WGS sequence"/>
</dbReference>
<reference evidence="1 2" key="1">
    <citation type="journal article" date="2020" name="Microorganisms">
        <title>Osmotic Adaptation and Compatible Solute Biosynthesis of Phototrophic Bacteria as Revealed from Genome Analyses.</title>
        <authorList>
            <person name="Imhoff J.F."/>
            <person name="Rahn T."/>
            <person name="Kunzel S."/>
            <person name="Keller A."/>
            <person name="Neulinger S.C."/>
        </authorList>
    </citation>
    <scope>NUCLEOTIDE SEQUENCE [LARGE SCALE GENOMIC DNA]</scope>
    <source>
        <strain evidence="1 2">DSM 15116</strain>
    </source>
</reference>
<evidence type="ECO:0000313" key="1">
    <source>
        <dbReference type="EMBL" id="MBK1725515.1"/>
    </source>
</evidence>
<evidence type="ECO:0008006" key="3">
    <source>
        <dbReference type="Google" id="ProtNLM"/>
    </source>
</evidence>
<dbReference type="InterPro" id="IPR025990">
    <property type="entry name" value="zinc_ribbon_bacterial"/>
</dbReference>